<gene>
    <name evidence="2" type="ORF">E4665_13540</name>
</gene>
<evidence type="ECO:0000313" key="3">
    <source>
        <dbReference type="Proteomes" id="UP000298347"/>
    </source>
</evidence>
<dbReference type="Proteomes" id="UP000298347">
    <property type="component" value="Unassembled WGS sequence"/>
</dbReference>
<keyword evidence="3" id="KW-1185">Reference proteome</keyword>
<dbReference type="OrthoDB" id="9784844at2"/>
<dbReference type="PANTHER" id="PTHR40076:SF1">
    <property type="entry name" value="MEMBRANE PROTEIN"/>
    <property type="match status" value="1"/>
</dbReference>
<dbReference type="PANTHER" id="PTHR40076">
    <property type="entry name" value="MEMBRANE PROTEIN-RELATED"/>
    <property type="match status" value="1"/>
</dbReference>
<dbReference type="Pfam" id="PF06161">
    <property type="entry name" value="DUF975"/>
    <property type="match status" value="1"/>
</dbReference>
<evidence type="ECO:0000313" key="2">
    <source>
        <dbReference type="EMBL" id="TGA97057.1"/>
    </source>
</evidence>
<feature type="transmembrane region" description="Helical" evidence="1">
    <location>
        <begin position="175"/>
        <end position="201"/>
    </location>
</feature>
<feature type="transmembrane region" description="Helical" evidence="1">
    <location>
        <begin position="18"/>
        <end position="39"/>
    </location>
</feature>
<name>A0A4Z0GKA5_9BACL</name>
<reference evidence="2 3" key="1">
    <citation type="journal article" date="2015" name="Int. J. Syst. Evol. Microbiol.">
        <title>Sporolactobacillus shoreae sp. nov. and Sporolactobacillus spathodeae sp. nov., two spore-forming lactic acid bacteria isolated from tree barks in Thailand.</title>
        <authorList>
            <person name="Thamacharoensuk T."/>
            <person name="Kitahara M."/>
            <person name="Ohkuma M."/>
            <person name="Thongchul N."/>
            <person name="Tanasupawat S."/>
        </authorList>
    </citation>
    <scope>NUCLEOTIDE SEQUENCE [LARGE SCALE GENOMIC DNA]</scope>
    <source>
        <strain evidence="2 3">BK92</strain>
    </source>
</reference>
<proteinExistence type="predicted"/>
<dbReference type="EMBL" id="SRJD01000017">
    <property type="protein sequence ID" value="TGA97057.1"/>
    <property type="molecule type" value="Genomic_DNA"/>
</dbReference>
<dbReference type="AlphaFoldDB" id="A0A4Z0GKA5"/>
<keyword evidence="1" id="KW-0472">Membrane</keyword>
<dbReference type="RefSeq" id="WP_135349326.1">
    <property type="nucleotide sequence ID" value="NZ_SRJD01000017.1"/>
</dbReference>
<organism evidence="2 3">
    <name type="scientific">Sporolactobacillus shoreae</name>
    <dbReference type="NCBI Taxonomy" id="1465501"/>
    <lineage>
        <taxon>Bacteria</taxon>
        <taxon>Bacillati</taxon>
        <taxon>Bacillota</taxon>
        <taxon>Bacilli</taxon>
        <taxon>Bacillales</taxon>
        <taxon>Sporolactobacillaceae</taxon>
        <taxon>Sporolactobacillus</taxon>
    </lineage>
</organism>
<keyword evidence="1" id="KW-0812">Transmembrane</keyword>
<feature type="transmembrane region" description="Helical" evidence="1">
    <location>
        <begin position="113"/>
        <end position="137"/>
    </location>
</feature>
<protein>
    <submittedName>
        <fullName evidence="2">DUF975 family protein</fullName>
    </submittedName>
</protein>
<accession>A0A4Z0GKA5</accession>
<dbReference type="InterPro" id="IPR010380">
    <property type="entry name" value="DUF975"/>
</dbReference>
<comment type="caution">
    <text evidence="2">The sequence shown here is derived from an EMBL/GenBank/DDBJ whole genome shotgun (WGS) entry which is preliminary data.</text>
</comment>
<keyword evidence="1" id="KW-1133">Transmembrane helix</keyword>
<evidence type="ECO:0000256" key="1">
    <source>
        <dbReference type="SAM" id="Phobius"/>
    </source>
</evidence>
<sequence length="230" mass="26570">MHISEIKKKARQSLANNWAVASLLTFFTFLVITGLEYLYEIKISGGLSNWIYNYQHHIDLPLSVQIAEIVYSLIVTPITVTFYWYFLGLTRSENPQIGQVFAVYSDFKKAVKLFWVSFVLGFFILMWTLLLVVPGIIKTLSYSQTYFIIKDHPEYSATEAITESRELMGGYKWKFFVLELSFIGWALLSVVTLFIGLLWLAPYFFTSLAVFYNELSDYQQAESAESVSEQ</sequence>
<feature type="transmembrane region" description="Helical" evidence="1">
    <location>
        <begin position="60"/>
        <end position="86"/>
    </location>
</feature>